<dbReference type="InterPro" id="IPR019480">
    <property type="entry name" value="Dihydroorotate_DH_Fe-S-bd"/>
</dbReference>
<dbReference type="InterPro" id="IPR037117">
    <property type="entry name" value="Dihydroorotate_DH_ele_sf"/>
</dbReference>
<sequence length="332" mass="36272">MAGALSKRSPRGVNHSGASAEAERPRHPISNDVEFADRKVGKRMISESTCAMQCRAKVISLATLSQENYRVRLECPELAQVILPGQFFMLRSPDRTDPLLGRPFALYDTYLENGKPVGIDVGFHVVGKMTALLEDVQPGQNLEIWGPLGNGFPELETKHLIQVAGGIGYTPFVAVSREALLQKKYGQTQRTGIRAERASLIYGVRSACFQANMDDLSDLNELDIQICTEDGTAGHHGLVTDLLKPLLESGSADDQVVLTCGPLRMMQAVSELCSKYDVRCWASLETPMACGFGACFSCVVPIKTGEGSWDYRRSCVEGPVFPAKDILWGDIS</sequence>
<dbReference type="InterPro" id="IPR017938">
    <property type="entry name" value="Riboflavin_synthase-like_b-brl"/>
</dbReference>
<evidence type="ECO:0000313" key="4">
    <source>
        <dbReference type="Proteomes" id="UP000316095"/>
    </source>
</evidence>
<dbReference type="Gene3D" id="2.40.30.10">
    <property type="entry name" value="Translation factors"/>
    <property type="match status" value="1"/>
</dbReference>
<dbReference type="InterPro" id="IPR039261">
    <property type="entry name" value="FNR_nucleotide-bd"/>
</dbReference>
<feature type="domain" description="FAD-binding FR-type" evidence="2">
    <location>
        <begin position="51"/>
        <end position="154"/>
    </location>
</feature>
<dbReference type="Proteomes" id="UP000316095">
    <property type="component" value="Unassembled WGS sequence"/>
</dbReference>
<dbReference type="SUPFAM" id="SSF63380">
    <property type="entry name" value="Riboflavin synthase domain-like"/>
    <property type="match status" value="1"/>
</dbReference>
<dbReference type="CDD" id="cd06218">
    <property type="entry name" value="DHOD_e_trans"/>
    <property type="match status" value="1"/>
</dbReference>
<dbReference type="PANTHER" id="PTHR43513">
    <property type="entry name" value="DIHYDROOROTATE DEHYDROGENASE B (NAD(+)), ELECTRON TRANSFER SUBUNIT"/>
    <property type="match status" value="1"/>
</dbReference>
<feature type="region of interest" description="Disordered" evidence="1">
    <location>
        <begin position="1"/>
        <end position="30"/>
    </location>
</feature>
<dbReference type="InterPro" id="IPR017927">
    <property type="entry name" value="FAD-bd_FR_type"/>
</dbReference>
<dbReference type="Gene3D" id="3.40.50.80">
    <property type="entry name" value="Nucleotide-binding domain of ferredoxin-NADP reductase (FNR) module"/>
    <property type="match status" value="1"/>
</dbReference>
<dbReference type="InterPro" id="IPR050353">
    <property type="entry name" value="PyrK_electron_transfer"/>
</dbReference>
<dbReference type="InterPro" id="IPR008333">
    <property type="entry name" value="Cbr1-like_FAD-bd_dom"/>
</dbReference>
<evidence type="ECO:0000313" key="3">
    <source>
        <dbReference type="EMBL" id="TWT64158.1"/>
    </source>
</evidence>
<organism evidence="3 4">
    <name type="scientific">Rubinisphaera italica</name>
    <dbReference type="NCBI Taxonomy" id="2527969"/>
    <lineage>
        <taxon>Bacteria</taxon>
        <taxon>Pseudomonadati</taxon>
        <taxon>Planctomycetota</taxon>
        <taxon>Planctomycetia</taxon>
        <taxon>Planctomycetales</taxon>
        <taxon>Planctomycetaceae</taxon>
        <taxon>Rubinisphaera</taxon>
    </lineage>
</organism>
<dbReference type="PANTHER" id="PTHR43513:SF3">
    <property type="entry name" value="DIHYDROOROTATE DEHYDROGENASE B (NAD(+)), ELECTRON TRANSFER SUBUNIT-RELATED"/>
    <property type="match status" value="1"/>
</dbReference>
<dbReference type="PROSITE" id="PS51384">
    <property type="entry name" value="FAD_FR"/>
    <property type="match status" value="1"/>
</dbReference>
<dbReference type="EMBL" id="SJPG01000001">
    <property type="protein sequence ID" value="TWT64158.1"/>
    <property type="molecule type" value="Genomic_DNA"/>
</dbReference>
<dbReference type="AlphaFoldDB" id="A0A5C5XN70"/>
<dbReference type="Pfam" id="PF10418">
    <property type="entry name" value="DHODB_Fe-S_bind"/>
    <property type="match status" value="1"/>
</dbReference>
<evidence type="ECO:0000259" key="2">
    <source>
        <dbReference type="PROSITE" id="PS51384"/>
    </source>
</evidence>
<dbReference type="InterPro" id="IPR001433">
    <property type="entry name" value="OxRdtase_FAD/NAD-bd"/>
</dbReference>
<name>A0A5C5XN70_9PLAN</name>
<proteinExistence type="predicted"/>
<dbReference type="SUPFAM" id="SSF52343">
    <property type="entry name" value="Ferredoxin reductase-like, C-terminal NADP-linked domain"/>
    <property type="match status" value="1"/>
</dbReference>
<dbReference type="Gene3D" id="2.10.240.10">
    <property type="entry name" value="Dihydroorotate dehydrogenase, electron transfer subunit"/>
    <property type="match status" value="1"/>
</dbReference>
<dbReference type="Pfam" id="PF00970">
    <property type="entry name" value="FAD_binding_6"/>
    <property type="match status" value="1"/>
</dbReference>
<accession>A0A5C5XN70</accession>
<dbReference type="GO" id="GO:0016491">
    <property type="term" value="F:oxidoreductase activity"/>
    <property type="evidence" value="ECO:0007669"/>
    <property type="project" value="InterPro"/>
</dbReference>
<protein>
    <submittedName>
        <fullName evidence="3">Dihydroorotate dehydrogenase B (NAD(+)), electron transfer subunit</fullName>
    </submittedName>
</protein>
<dbReference type="RefSeq" id="WP_242631413.1">
    <property type="nucleotide sequence ID" value="NZ_SJPG01000001.1"/>
</dbReference>
<dbReference type="Pfam" id="PF00175">
    <property type="entry name" value="NAD_binding_1"/>
    <property type="match status" value="1"/>
</dbReference>
<keyword evidence="4" id="KW-1185">Reference proteome</keyword>
<evidence type="ECO:0000256" key="1">
    <source>
        <dbReference type="SAM" id="MobiDB-lite"/>
    </source>
</evidence>
<gene>
    <name evidence="3" type="primary">pyrK</name>
    <name evidence="3" type="ORF">Pan54_49190</name>
</gene>
<comment type="caution">
    <text evidence="3">The sequence shown here is derived from an EMBL/GenBank/DDBJ whole genome shotgun (WGS) entry which is preliminary data.</text>
</comment>
<reference evidence="3 4" key="1">
    <citation type="submission" date="2019-02" db="EMBL/GenBank/DDBJ databases">
        <title>Deep-cultivation of Planctomycetes and their phenomic and genomic characterization uncovers novel biology.</title>
        <authorList>
            <person name="Wiegand S."/>
            <person name="Jogler M."/>
            <person name="Boedeker C."/>
            <person name="Pinto D."/>
            <person name="Vollmers J."/>
            <person name="Rivas-Marin E."/>
            <person name="Kohn T."/>
            <person name="Peeters S.H."/>
            <person name="Heuer A."/>
            <person name="Rast P."/>
            <person name="Oberbeckmann S."/>
            <person name="Bunk B."/>
            <person name="Jeske O."/>
            <person name="Meyerdierks A."/>
            <person name="Storesund J.E."/>
            <person name="Kallscheuer N."/>
            <person name="Luecker S."/>
            <person name="Lage O.M."/>
            <person name="Pohl T."/>
            <person name="Merkel B.J."/>
            <person name="Hornburger P."/>
            <person name="Mueller R.-W."/>
            <person name="Bruemmer F."/>
            <person name="Labrenz M."/>
            <person name="Spormann A.M."/>
            <person name="Op Den Camp H."/>
            <person name="Overmann J."/>
            <person name="Amann R."/>
            <person name="Jetten M.S.M."/>
            <person name="Mascher T."/>
            <person name="Medema M.H."/>
            <person name="Devos D.P."/>
            <person name="Kaster A.-K."/>
            <person name="Ovreas L."/>
            <person name="Rohde M."/>
            <person name="Galperin M.Y."/>
            <person name="Jogler C."/>
        </authorList>
    </citation>
    <scope>NUCLEOTIDE SEQUENCE [LARGE SCALE GENOMIC DNA]</scope>
    <source>
        <strain evidence="3 4">Pan54</strain>
    </source>
</reference>